<reference evidence="2" key="2">
    <citation type="submission" date="2016-06" db="EMBL/GenBank/DDBJ databases">
        <title>Genomic and phylogenetic analysis of Gastroclonium compressum supports its reinstatement to Coeloseira (Champiaceae, Rhodophyta).</title>
        <authorList>
            <person name="Kilpatrick Z."/>
            <person name="Hughey J.R."/>
        </authorList>
    </citation>
    <scope>NUCLEOTIDE SEQUENCE</scope>
</reference>
<dbReference type="GO" id="GO:0005829">
    <property type="term" value="C:cytosol"/>
    <property type="evidence" value="ECO:0007669"/>
    <property type="project" value="TreeGrafter"/>
</dbReference>
<dbReference type="GO" id="GO:0016779">
    <property type="term" value="F:nucleotidyltransferase activity"/>
    <property type="evidence" value="ECO:0007669"/>
    <property type="project" value="TreeGrafter"/>
</dbReference>
<dbReference type="Pfam" id="PF00581">
    <property type="entry name" value="Rhodanese"/>
    <property type="match status" value="1"/>
</dbReference>
<geneLocation type="plastid" evidence="2"/>
<keyword evidence="2" id="KW-0934">Plastid</keyword>
<dbReference type="GeneID" id="27983275"/>
<dbReference type="GO" id="GO:0004792">
    <property type="term" value="F:thiosulfate-cyanide sulfurtransferase activity"/>
    <property type="evidence" value="ECO:0007669"/>
    <property type="project" value="TreeGrafter"/>
</dbReference>
<gene>
    <name evidence="2" type="primary">orf382</name>
</gene>
<dbReference type="InterPro" id="IPR036873">
    <property type="entry name" value="Rhodanese-like_dom_sf"/>
</dbReference>
<dbReference type="GO" id="GO:0008641">
    <property type="term" value="F:ubiquitin-like modifier activating enzyme activity"/>
    <property type="evidence" value="ECO:0007669"/>
    <property type="project" value="InterPro"/>
</dbReference>
<evidence type="ECO:0000259" key="1">
    <source>
        <dbReference type="PROSITE" id="PS50206"/>
    </source>
</evidence>
<dbReference type="InterPro" id="IPR001763">
    <property type="entry name" value="Rhodanese-like_dom"/>
</dbReference>
<name>A0A173G097_GASCM</name>
<dbReference type="EMBL" id="KU053957">
    <property type="protein sequence ID" value="ANH09699.1"/>
    <property type="molecule type" value="Genomic_DNA"/>
</dbReference>
<dbReference type="SUPFAM" id="SSF69572">
    <property type="entry name" value="Activating enzymes of the ubiquitin-like proteins"/>
    <property type="match status" value="1"/>
</dbReference>
<reference evidence="2" key="1">
    <citation type="submission" date="2015-11" db="EMBL/GenBank/DDBJ databases">
        <authorList>
            <person name="Zhang Y."/>
            <person name="Guo Z."/>
        </authorList>
    </citation>
    <scope>NUCLEOTIDE SEQUENCE</scope>
</reference>
<dbReference type="PANTHER" id="PTHR10953:SF102">
    <property type="entry name" value="ADENYLYLTRANSFERASE AND SULFURTRANSFERASE MOCS3"/>
    <property type="match status" value="1"/>
</dbReference>
<evidence type="ECO:0000313" key="2">
    <source>
        <dbReference type="EMBL" id="ANH09699.1"/>
    </source>
</evidence>
<dbReference type="InterPro" id="IPR000594">
    <property type="entry name" value="ThiF_NAD_FAD-bd"/>
</dbReference>
<dbReference type="Pfam" id="PF00899">
    <property type="entry name" value="ThiF"/>
    <property type="match status" value="1"/>
</dbReference>
<dbReference type="Gene3D" id="3.40.250.10">
    <property type="entry name" value="Rhodanese-like domain"/>
    <property type="match status" value="1"/>
</dbReference>
<dbReference type="Gene3D" id="3.40.50.720">
    <property type="entry name" value="NAD(P)-binding Rossmann-like Domain"/>
    <property type="match status" value="1"/>
</dbReference>
<feature type="domain" description="Rhodanese" evidence="1">
    <location>
        <begin position="276"/>
        <end position="360"/>
    </location>
</feature>
<organism evidence="2">
    <name type="scientific">Gastroclonium compressum</name>
    <name type="common">Red alga</name>
    <name type="synonym">Coeloseira compressa</name>
    <dbReference type="NCBI Taxonomy" id="1852973"/>
    <lineage>
        <taxon>Eukaryota</taxon>
        <taxon>Rhodophyta</taxon>
        <taxon>Florideophyceae</taxon>
        <taxon>Rhodymeniophycidae</taxon>
        <taxon>Rhodymeniales</taxon>
        <taxon>Champiaceae</taxon>
        <taxon>Coeloseira</taxon>
    </lineage>
</organism>
<dbReference type="GO" id="GO:0008146">
    <property type="term" value="F:sulfotransferase activity"/>
    <property type="evidence" value="ECO:0007669"/>
    <property type="project" value="TreeGrafter"/>
</dbReference>
<dbReference type="RefSeq" id="YP_009257616.1">
    <property type="nucleotide sequence ID" value="NC_030338.1"/>
</dbReference>
<dbReference type="PROSITE" id="PS50206">
    <property type="entry name" value="RHODANESE_3"/>
    <property type="match status" value="1"/>
</dbReference>
<dbReference type="CDD" id="cd00757">
    <property type="entry name" value="ThiF_MoeB_HesA_family"/>
    <property type="match status" value="1"/>
</dbReference>
<protein>
    <recommendedName>
        <fullName evidence="1">Rhodanese domain-containing protein</fullName>
    </recommendedName>
</protein>
<accession>A0A173G097</accession>
<dbReference type="AlphaFoldDB" id="A0A173G097"/>
<dbReference type="PANTHER" id="PTHR10953">
    <property type="entry name" value="UBIQUITIN-ACTIVATING ENZYME E1"/>
    <property type="match status" value="1"/>
</dbReference>
<dbReference type="CDD" id="cd00158">
    <property type="entry name" value="RHOD"/>
    <property type="match status" value="1"/>
</dbReference>
<proteinExistence type="predicted"/>
<dbReference type="InterPro" id="IPR035985">
    <property type="entry name" value="Ubiquitin-activating_enz"/>
</dbReference>
<dbReference type="InterPro" id="IPR045886">
    <property type="entry name" value="ThiF/MoeB/HesA"/>
</dbReference>
<sequence length="362" mass="41275">MLNPNVNNISLCSSEYEQYARHLILDQIEITGQKRLKTSKILCIGAGGLACPCIVYLIRSGISCIGVIDHDNVSYSNLSRQILYTDENINLPKVTCLKENIKIDNKTSIIIPYIQKLDHENAKNIIQNYDIIIDTCDDFNTRYIIEKACYQLHKIHIYGAISQLEGQISVFNYNSGPQYSDLYPLSLKLKRYNCNNNGVLGVVTGVIGILQASEALKVILGLKNILSGKILLYNFIESSFKIIKIYKKRVEIPIETNSNKKNSEYIQDINNFKEMHAKNQVFIDVRQNIEFKQKHIKKAINIPLNNLINKSTKSLLKSYFQNKNLTTYCSGNSRSLKSSQILANYKIYNLRIKSGLNNITFN</sequence>